<comment type="subcellular location">
    <subcellularLocation>
        <location evidence="9">Cytoplasm</location>
    </subcellularLocation>
</comment>
<evidence type="ECO:0000256" key="2">
    <source>
        <dbReference type="ARBA" id="ARBA00022490"/>
    </source>
</evidence>
<dbReference type="Pfam" id="PF05746">
    <property type="entry name" value="DALR_1"/>
    <property type="match status" value="1"/>
</dbReference>
<sequence length="596" mass="67645">MDIQKALTNTLASAFHDLFDQKVDPDSLLLQATRKEFEGTYTFVMFPFLKLTKSSPEASGEKIGNYLLKHLSEVSAFNVVKGFLNISLSPAYWIRLFEELYLKKEIGSFPQKESRVMVEYSSPNTNKPLHLGHLRNNFLGFSIARILKAYGYEVIKANLVNDRGIHICKSMVAYSKLGNGETPETAGIKGDHLVGKYYVLFDKEYKRQVRELMDAGMQEEGAKKAAPWMEEAQQMLVDWEAGDPETVGLWKKLNGWVYQGFEATYRQMGVDFDQYYYESDTYLLGKDIVSEGLEKGVFFKKENGSVWADLSEEGLDEKLILRADGTSVYMTQDMGTADLKYRDHQIDKSVYVVGNEQDYHFEVLFKIMRKLGRPYANGLYHLSYGMVDLPSGKMKSREGTVVDADDLMAEMINTAREHTQELGKIEGFSLEEAEALYEILGLGALKYFLLKVDPKKRMLFNPQESIEFQGNTGPFIQYTHARIAAILRKAAQIELDYSAARCRNYLSLETVEQSLIFQLNDYSNKIAAAAEELSPALIAQYLFDLAKEYNRFYAELPIFSETQAEEQAFRVALSAQVAKTIKSGMGLLGIDVPQKM</sequence>
<dbReference type="RefSeq" id="WP_073094092.1">
    <property type="nucleotide sequence ID" value="NZ_FRCY01000004.1"/>
</dbReference>
<dbReference type="Gene3D" id="3.30.1360.70">
    <property type="entry name" value="Arginyl tRNA synthetase N-terminal domain"/>
    <property type="match status" value="1"/>
</dbReference>
<keyword evidence="6 9" id="KW-0648">Protein biosynthesis</keyword>
<dbReference type="PROSITE" id="PS00178">
    <property type="entry name" value="AA_TRNA_LIGASE_I"/>
    <property type="match status" value="1"/>
</dbReference>
<comment type="similarity">
    <text evidence="1 9 10">Belongs to the class-I aminoacyl-tRNA synthetase family.</text>
</comment>
<dbReference type="InterPro" id="IPR001278">
    <property type="entry name" value="Arg-tRNA-ligase"/>
</dbReference>
<evidence type="ECO:0000259" key="12">
    <source>
        <dbReference type="SMART" id="SM01016"/>
    </source>
</evidence>
<feature type="short sequence motif" description="'HIGH' region" evidence="9">
    <location>
        <begin position="123"/>
        <end position="133"/>
    </location>
</feature>
<evidence type="ECO:0000313" key="14">
    <source>
        <dbReference type="Proteomes" id="UP000184513"/>
    </source>
</evidence>
<feature type="domain" description="Arginyl tRNA synthetase N-terminal" evidence="12">
    <location>
        <begin position="5"/>
        <end position="88"/>
    </location>
</feature>
<dbReference type="Pfam" id="PF00750">
    <property type="entry name" value="tRNA-synt_1d"/>
    <property type="match status" value="1"/>
</dbReference>
<feature type="domain" description="DALR anticodon binding" evidence="11">
    <location>
        <begin position="476"/>
        <end position="596"/>
    </location>
</feature>
<dbReference type="GO" id="GO:0004814">
    <property type="term" value="F:arginine-tRNA ligase activity"/>
    <property type="evidence" value="ECO:0007669"/>
    <property type="project" value="UniProtKB-UniRule"/>
</dbReference>
<dbReference type="PANTHER" id="PTHR11956:SF5">
    <property type="entry name" value="ARGININE--TRNA LIGASE, CYTOPLASMIC"/>
    <property type="match status" value="1"/>
</dbReference>
<evidence type="ECO:0000256" key="9">
    <source>
        <dbReference type="HAMAP-Rule" id="MF_00123"/>
    </source>
</evidence>
<evidence type="ECO:0000256" key="5">
    <source>
        <dbReference type="ARBA" id="ARBA00022840"/>
    </source>
</evidence>
<comment type="subunit">
    <text evidence="9">Monomer.</text>
</comment>
<dbReference type="GO" id="GO:0005737">
    <property type="term" value="C:cytoplasm"/>
    <property type="evidence" value="ECO:0007669"/>
    <property type="project" value="UniProtKB-SubCell"/>
</dbReference>
<dbReference type="EMBL" id="FRCY01000004">
    <property type="protein sequence ID" value="SHM90956.1"/>
    <property type="molecule type" value="Genomic_DNA"/>
</dbReference>
<dbReference type="Proteomes" id="UP000184513">
    <property type="component" value="Unassembled WGS sequence"/>
</dbReference>
<dbReference type="InterPro" id="IPR005148">
    <property type="entry name" value="Arg-tRNA-synth_N"/>
</dbReference>
<dbReference type="HAMAP" id="MF_00123">
    <property type="entry name" value="Arg_tRNA_synth"/>
    <property type="match status" value="1"/>
</dbReference>
<evidence type="ECO:0000256" key="6">
    <source>
        <dbReference type="ARBA" id="ARBA00022917"/>
    </source>
</evidence>
<dbReference type="Gene3D" id="3.40.50.620">
    <property type="entry name" value="HUPs"/>
    <property type="match status" value="1"/>
</dbReference>
<dbReference type="SUPFAM" id="SSF47323">
    <property type="entry name" value="Anticodon-binding domain of a subclass of class I aminoacyl-tRNA synthetases"/>
    <property type="match status" value="1"/>
</dbReference>
<dbReference type="PRINTS" id="PR01038">
    <property type="entry name" value="TRNASYNTHARG"/>
</dbReference>
<dbReference type="GO" id="GO:0005524">
    <property type="term" value="F:ATP binding"/>
    <property type="evidence" value="ECO:0007669"/>
    <property type="project" value="UniProtKB-UniRule"/>
</dbReference>
<evidence type="ECO:0000256" key="7">
    <source>
        <dbReference type="ARBA" id="ARBA00023146"/>
    </source>
</evidence>
<dbReference type="PANTHER" id="PTHR11956">
    <property type="entry name" value="ARGINYL-TRNA SYNTHETASE"/>
    <property type="match status" value="1"/>
</dbReference>
<keyword evidence="5 9" id="KW-0067">ATP-binding</keyword>
<keyword evidence="7 9" id="KW-0030">Aminoacyl-tRNA synthetase</keyword>
<reference evidence="13 14" key="1">
    <citation type="submission" date="2016-11" db="EMBL/GenBank/DDBJ databases">
        <authorList>
            <person name="Jaros S."/>
            <person name="Januszkiewicz K."/>
            <person name="Wedrychowicz H."/>
        </authorList>
    </citation>
    <scope>NUCLEOTIDE SEQUENCE [LARGE SCALE GENOMIC DNA]</scope>
    <source>
        <strain evidence="13 14">CGMCC 1.6102</strain>
    </source>
</reference>
<dbReference type="Gene3D" id="1.10.730.10">
    <property type="entry name" value="Isoleucyl-tRNA Synthetase, Domain 1"/>
    <property type="match status" value="1"/>
</dbReference>
<keyword evidence="14" id="KW-1185">Reference proteome</keyword>
<dbReference type="GO" id="GO:0006420">
    <property type="term" value="P:arginyl-tRNA aminoacylation"/>
    <property type="evidence" value="ECO:0007669"/>
    <property type="project" value="UniProtKB-UniRule"/>
</dbReference>
<evidence type="ECO:0000256" key="4">
    <source>
        <dbReference type="ARBA" id="ARBA00022741"/>
    </source>
</evidence>
<dbReference type="InterPro" id="IPR001412">
    <property type="entry name" value="aa-tRNA-synth_I_CS"/>
</dbReference>
<name>A0A1M7MKI5_9BACT</name>
<evidence type="ECO:0000256" key="1">
    <source>
        <dbReference type="ARBA" id="ARBA00005594"/>
    </source>
</evidence>
<comment type="catalytic activity">
    <reaction evidence="8 9">
        <text>tRNA(Arg) + L-arginine + ATP = L-arginyl-tRNA(Arg) + AMP + diphosphate</text>
        <dbReference type="Rhea" id="RHEA:20301"/>
        <dbReference type="Rhea" id="RHEA-COMP:9658"/>
        <dbReference type="Rhea" id="RHEA-COMP:9673"/>
        <dbReference type="ChEBI" id="CHEBI:30616"/>
        <dbReference type="ChEBI" id="CHEBI:32682"/>
        <dbReference type="ChEBI" id="CHEBI:33019"/>
        <dbReference type="ChEBI" id="CHEBI:78442"/>
        <dbReference type="ChEBI" id="CHEBI:78513"/>
        <dbReference type="ChEBI" id="CHEBI:456215"/>
        <dbReference type="EC" id="6.1.1.19"/>
    </reaction>
</comment>
<dbReference type="SUPFAM" id="SSF52374">
    <property type="entry name" value="Nucleotidylyl transferase"/>
    <property type="match status" value="1"/>
</dbReference>
<dbReference type="SUPFAM" id="SSF55190">
    <property type="entry name" value="Arginyl-tRNA synthetase (ArgRS), N-terminal 'additional' domain"/>
    <property type="match status" value="1"/>
</dbReference>
<dbReference type="NCBIfam" id="TIGR00456">
    <property type="entry name" value="argS"/>
    <property type="match status" value="1"/>
</dbReference>
<keyword evidence="3 9" id="KW-0436">Ligase</keyword>
<evidence type="ECO:0000256" key="10">
    <source>
        <dbReference type="RuleBase" id="RU363038"/>
    </source>
</evidence>
<dbReference type="InterPro" id="IPR014729">
    <property type="entry name" value="Rossmann-like_a/b/a_fold"/>
</dbReference>
<evidence type="ECO:0000256" key="3">
    <source>
        <dbReference type="ARBA" id="ARBA00022598"/>
    </source>
</evidence>
<gene>
    <name evidence="9" type="primary">argS</name>
    <name evidence="13" type="ORF">SAMN04488057_104330</name>
</gene>
<dbReference type="FunFam" id="3.40.50.620:FF:000125">
    <property type="entry name" value="Arginine--tRNA ligase"/>
    <property type="match status" value="1"/>
</dbReference>
<accession>A0A1M7MKI5</accession>
<dbReference type="InterPro" id="IPR008909">
    <property type="entry name" value="DALR_anticod-bd"/>
</dbReference>
<dbReference type="SMART" id="SM00836">
    <property type="entry name" value="DALR_1"/>
    <property type="match status" value="1"/>
</dbReference>
<evidence type="ECO:0000313" key="13">
    <source>
        <dbReference type="EMBL" id="SHM90956.1"/>
    </source>
</evidence>
<protein>
    <recommendedName>
        <fullName evidence="9">Arginine--tRNA ligase</fullName>
        <ecNumber evidence="9">6.1.1.19</ecNumber>
    </recommendedName>
    <alternativeName>
        <fullName evidence="9">Arginyl-tRNA synthetase</fullName>
        <shortName evidence="9">ArgRS</shortName>
    </alternativeName>
</protein>
<proteinExistence type="inferred from homology"/>
<keyword evidence="4 9" id="KW-0547">Nucleotide-binding</keyword>
<dbReference type="AlphaFoldDB" id="A0A1M7MKI5"/>
<organism evidence="13 14">
    <name type="scientific">Cyclobacterium lianum</name>
    <dbReference type="NCBI Taxonomy" id="388280"/>
    <lineage>
        <taxon>Bacteria</taxon>
        <taxon>Pseudomonadati</taxon>
        <taxon>Bacteroidota</taxon>
        <taxon>Cytophagia</taxon>
        <taxon>Cytophagales</taxon>
        <taxon>Cyclobacteriaceae</taxon>
        <taxon>Cyclobacterium</taxon>
    </lineage>
</organism>
<dbReference type="EC" id="6.1.1.19" evidence="9"/>
<evidence type="ECO:0000259" key="11">
    <source>
        <dbReference type="SMART" id="SM00836"/>
    </source>
</evidence>
<keyword evidence="2 9" id="KW-0963">Cytoplasm</keyword>
<dbReference type="STRING" id="388280.SAMN04488057_104330"/>
<dbReference type="InterPro" id="IPR035684">
    <property type="entry name" value="ArgRS_core"/>
</dbReference>
<evidence type="ECO:0000256" key="8">
    <source>
        <dbReference type="ARBA" id="ARBA00049339"/>
    </source>
</evidence>
<dbReference type="InterPro" id="IPR009080">
    <property type="entry name" value="tRNAsynth_Ia_anticodon-bd"/>
</dbReference>
<dbReference type="SMART" id="SM01016">
    <property type="entry name" value="Arg_tRNA_synt_N"/>
    <property type="match status" value="1"/>
</dbReference>
<dbReference type="OrthoDB" id="9805987at2"/>
<dbReference type="InterPro" id="IPR036695">
    <property type="entry name" value="Arg-tRNA-synth_N_sf"/>
</dbReference>